<sequence>LNDLIIKAYADVQAVSKPGSCNLQKIANLIQHRSEMRFNTSFETIAASDDFAEKVHFRSDLICKVEVSGRTYCMASPLQVIHCMGGMLMMDSNILRIPEVVTNVRQYLIILNPHEKRNGGIFPSAHSKFIRVLI</sequence>
<dbReference type="STRING" id="6313.A0A0K0DIQ9"/>
<name>A0A0K0DIQ9_ANGCA</name>
<proteinExistence type="predicted"/>
<protein>
    <submittedName>
        <fullName evidence="3">Ground-like domain-containing protein</fullName>
    </submittedName>
</protein>
<reference evidence="2" key="1">
    <citation type="submission" date="2012-09" db="EMBL/GenBank/DDBJ databases">
        <authorList>
            <person name="Martin A.A."/>
        </authorList>
    </citation>
    <scope>NUCLEOTIDE SEQUENCE</scope>
</reference>
<evidence type="ECO:0000313" key="2">
    <source>
        <dbReference type="Proteomes" id="UP000035642"/>
    </source>
</evidence>
<keyword evidence="2" id="KW-1185">Reference proteome</keyword>
<evidence type="ECO:0000259" key="1">
    <source>
        <dbReference type="Pfam" id="PF04155"/>
    </source>
</evidence>
<evidence type="ECO:0000313" key="3">
    <source>
        <dbReference type="WBParaSite" id="ACAC_0001120801-mRNA-1"/>
    </source>
</evidence>
<dbReference type="Pfam" id="PF04155">
    <property type="entry name" value="Ground-like"/>
    <property type="match status" value="1"/>
</dbReference>
<dbReference type="Proteomes" id="UP000035642">
    <property type="component" value="Unassembled WGS sequence"/>
</dbReference>
<dbReference type="InterPro" id="IPR007284">
    <property type="entry name" value="Ground-like_dom"/>
</dbReference>
<accession>A0A0K0DIQ9</accession>
<organism evidence="2 3">
    <name type="scientific">Angiostrongylus cantonensis</name>
    <name type="common">Rat lungworm</name>
    <dbReference type="NCBI Taxonomy" id="6313"/>
    <lineage>
        <taxon>Eukaryota</taxon>
        <taxon>Metazoa</taxon>
        <taxon>Ecdysozoa</taxon>
        <taxon>Nematoda</taxon>
        <taxon>Chromadorea</taxon>
        <taxon>Rhabditida</taxon>
        <taxon>Rhabditina</taxon>
        <taxon>Rhabditomorpha</taxon>
        <taxon>Strongyloidea</taxon>
        <taxon>Metastrongylidae</taxon>
        <taxon>Angiostrongylus</taxon>
    </lineage>
</organism>
<feature type="domain" description="Ground-like" evidence="1">
    <location>
        <begin position="15"/>
        <end position="72"/>
    </location>
</feature>
<dbReference type="PANTHER" id="PTHR31967">
    <property type="entry name" value="GROUNDHOG (HEDGEHOG-LIKE FAMILY)-RELATED"/>
    <property type="match status" value="1"/>
</dbReference>
<dbReference type="AlphaFoldDB" id="A0A0K0DIQ9"/>
<reference evidence="3" key="2">
    <citation type="submission" date="2017-02" db="UniProtKB">
        <authorList>
            <consortium name="WormBaseParasite"/>
        </authorList>
    </citation>
    <scope>IDENTIFICATION</scope>
</reference>
<dbReference type="WBParaSite" id="ACAC_0001120801-mRNA-1">
    <property type="protein sequence ID" value="ACAC_0001120801-mRNA-1"/>
    <property type="gene ID" value="ACAC_0001120801"/>
</dbReference>